<keyword evidence="4" id="KW-1185">Reference proteome</keyword>
<dbReference type="CDD" id="cd02972">
    <property type="entry name" value="DsbA_family"/>
    <property type="match status" value="1"/>
</dbReference>
<dbReference type="PANTHER" id="PTHR33875">
    <property type="entry name" value="OS09G0542200 PROTEIN"/>
    <property type="match status" value="1"/>
</dbReference>
<dbReference type="Pfam" id="PF13462">
    <property type="entry name" value="Thioredoxin_4"/>
    <property type="match status" value="1"/>
</dbReference>
<feature type="domain" description="Thioredoxin-like fold" evidence="2">
    <location>
        <begin position="45"/>
        <end position="212"/>
    </location>
</feature>
<feature type="chain" id="PRO_5003121898" description="Thioredoxin-like fold domain-containing protein" evidence="1">
    <location>
        <begin position="18"/>
        <end position="226"/>
    </location>
</feature>
<dbReference type="eggNOG" id="ENOG502RYI2">
    <property type="taxonomic scope" value="Eukaryota"/>
</dbReference>
<feature type="signal peptide" evidence="1">
    <location>
        <begin position="1"/>
        <end position="17"/>
    </location>
</feature>
<accession>D8RL44</accession>
<dbReference type="EMBL" id="GL377583">
    <property type="protein sequence ID" value="EFJ26850.1"/>
    <property type="molecule type" value="Genomic_DNA"/>
</dbReference>
<keyword evidence="1" id="KW-0732">Signal</keyword>
<reference evidence="3 4" key="1">
    <citation type="journal article" date="2011" name="Science">
        <title>The Selaginella genome identifies genetic changes associated with the evolution of vascular plants.</title>
        <authorList>
            <person name="Banks J.A."/>
            <person name="Nishiyama T."/>
            <person name="Hasebe M."/>
            <person name="Bowman J.L."/>
            <person name="Gribskov M."/>
            <person name="dePamphilis C."/>
            <person name="Albert V.A."/>
            <person name="Aono N."/>
            <person name="Aoyama T."/>
            <person name="Ambrose B.A."/>
            <person name="Ashton N.W."/>
            <person name="Axtell M.J."/>
            <person name="Barker E."/>
            <person name="Barker M.S."/>
            <person name="Bennetzen J.L."/>
            <person name="Bonawitz N.D."/>
            <person name="Chapple C."/>
            <person name="Cheng C."/>
            <person name="Correa L.G."/>
            <person name="Dacre M."/>
            <person name="DeBarry J."/>
            <person name="Dreyer I."/>
            <person name="Elias M."/>
            <person name="Engstrom E.M."/>
            <person name="Estelle M."/>
            <person name="Feng L."/>
            <person name="Finet C."/>
            <person name="Floyd S.K."/>
            <person name="Frommer W.B."/>
            <person name="Fujita T."/>
            <person name="Gramzow L."/>
            <person name="Gutensohn M."/>
            <person name="Harholt J."/>
            <person name="Hattori M."/>
            <person name="Heyl A."/>
            <person name="Hirai T."/>
            <person name="Hiwatashi Y."/>
            <person name="Ishikawa M."/>
            <person name="Iwata M."/>
            <person name="Karol K.G."/>
            <person name="Koehler B."/>
            <person name="Kolukisaoglu U."/>
            <person name="Kubo M."/>
            <person name="Kurata T."/>
            <person name="Lalonde S."/>
            <person name="Li K."/>
            <person name="Li Y."/>
            <person name="Litt A."/>
            <person name="Lyons E."/>
            <person name="Manning G."/>
            <person name="Maruyama T."/>
            <person name="Michael T.P."/>
            <person name="Mikami K."/>
            <person name="Miyazaki S."/>
            <person name="Morinaga S."/>
            <person name="Murata T."/>
            <person name="Mueller-Roeber B."/>
            <person name="Nelson D.R."/>
            <person name="Obara M."/>
            <person name="Oguri Y."/>
            <person name="Olmstead R.G."/>
            <person name="Onodera N."/>
            <person name="Petersen B.L."/>
            <person name="Pils B."/>
            <person name="Prigge M."/>
            <person name="Rensing S.A."/>
            <person name="Riano-Pachon D.M."/>
            <person name="Roberts A.W."/>
            <person name="Sato Y."/>
            <person name="Scheller H.V."/>
            <person name="Schulz B."/>
            <person name="Schulz C."/>
            <person name="Shakirov E.V."/>
            <person name="Shibagaki N."/>
            <person name="Shinohara N."/>
            <person name="Shippen D.E."/>
            <person name="Soerensen I."/>
            <person name="Sotooka R."/>
            <person name="Sugimoto N."/>
            <person name="Sugita M."/>
            <person name="Sumikawa N."/>
            <person name="Tanurdzic M."/>
            <person name="Theissen G."/>
            <person name="Ulvskov P."/>
            <person name="Wakazuki S."/>
            <person name="Weng J.K."/>
            <person name="Willats W.W."/>
            <person name="Wipf D."/>
            <person name="Wolf P.G."/>
            <person name="Yang L."/>
            <person name="Zimmer A.D."/>
            <person name="Zhu Q."/>
            <person name="Mitros T."/>
            <person name="Hellsten U."/>
            <person name="Loque D."/>
            <person name="Otillar R."/>
            <person name="Salamov A."/>
            <person name="Schmutz J."/>
            <person name="Shapiro H."/>
            <person name="Lindquist E."/>
            <person name="Lucas S."/>
            <person name="Rokhsar D."/>
            <person name="Grigoriev I.V."/>
        </authorList>
    </citation>
    <scope>NUCLEOTIDE SEQUENCE [LARGE SCALE GENOMIC DNA]</scope>
</reference>
<dbReference type="OrthoDB" id="37297at2759"/>
<dbReference type="STRING" id="88036.D8RL44"/>
<protein>
    <recommendedName>
        <fullName evidence="2">Thioredoxin-like fold domain-containing protein</fullName>
    </recommendedName>
</protein>
<proteinExistence type="predicted"/>
<evidence type="ECO:0000313" key="4">
    <source>
        <dbReference type="Proteomes" id="UP000001514"/>
    </source>
</evidence>
<dbReference type="InParanoid" id="D8RL44"/>
<evidence type="ECO:0000259" key="2">
    <source>
        <dbReference type="Pfam" id="PF13462"/>
    </source>
</evidence>
<dbReference type="KEGG" id="smo:SELMODRAFT_270941"/>
<dbReference type="Proteomes" id="UP000001514">
    <property type="component" value="Unassembled WGS sequence"/>
</dbReference>
<dbReference type="OMA" id="WRNTIDP"/>
<dbReference type="InterPro" id="IPR012336">
    <property type="entry name" value="Thioredoxin-like_fold"/>
</dbReference>
<dbReference type="Gene3D" id="3.40.30.10">
    <property type="entry name" value="Glutaredoxin"/>
    <property type="match status" value="1"/>
</dbReference>
<dbReference type="HOGENOM" id="CLU_074689_1_1_1"/>
<evidence type="ECO:0000313" key="3">
    <source>
        <dbReference type="EMBL" id="EFJ26850.1"/>
    </source>
</evidence>
<gene>
    <name evidence="3" type="ORF">SELMODRAFT_270941</name>
</gene>
<dbReference type="AlphaFoldDB" id="D8RL44"/>
<dbReference type="Gramene" id="EFJ26850">
    <property type="protein sequence ID" value="EFJ26850"/>
    <property type="gene ID" value="SELMODRAFT_270941"/>
</dbReference>
<evidence type="ECO:0000256" key="1">
    <source>
        <dbReference type="SAM" id="SignalP"/>
    </source>
</evidence>
<organism evidence="4">
    <name type="scientific">Selaginella moellendorffii</name>
    <name type="common">Spikemoss</name>
    <dbReference type="NCBI Taxonomy" id="88036"/>
    <lineage>
        <taxon>Eukaryota</taxon>
        <taxon>Viridiplantae</taxon>
        <taxon>Streptophyta</taxon>
        <taxon>Embryophyta</taxon>
        <taxon>Tracheophyta</taxon>
        <taxon>Lycopodiopsida</taxon>
        <taxon>Selaginellales</taxon>
        <taxon>Selaginellaceae</taxon>
        <taxon>Selaginella</taxon>
    </lineage>
</organism>
<name>D8RL44_SELML</name>
<dbReference type="InterPro" id="IPR036249">
    <property type="entry name" value="Thioredoxin-like_sf"/>
</dbReference>
<sequence>MAMAIIIQLLGITSALAIVAVCQFPIPRRYDGFAFGSYGGVQEPILVEAFFDPLCPDSKDSWPAIKQVAEEYGSEVKFIVHPFALPYHHQSFLSVRALHIANHLNASLTYPLLDLIFEHQEEFSNANTGDKTASTVIDEFSSLFASQFGSGNEAKSIFKQGFYDSSTDQAGRISFKYGCSRGVTGTPVFFVNGVPLSNVDASWGIDEWANILDPLLATGPGMNAFG</sequence>
<dbReference type="SUPFAM" id="SSF52833">
    <property type="entry name" value="Thioredoxin-like"/>
    <property type="match status" value="1"/>
</dbReference>
<dbReference type="PANTHER" id="PTHR33875:SF2">
    <property type="entry name" value="ACR183CP"/>
    <property type="match status" value="1"/>
</dbReference>